<feature type="transmembrane region" description="Helical" evidence="10">
    <location>
        <begin position="547"/>
        <end position="573"/>
    </location>
</feature>
<evidence type="ECO:0000256" key="9">
    <source>
        <dbReference type="PIRSR" id="PIRSR600175-2"/>
    </source>
</evidence>
<keyword evidence="9" id="KW-1015">Disulfide bond</keyword>
<keyword evidence="12" id="KW-1185">Reference proteome</keyword>
<evidence type="ECO:0000313" key="11">
    <source>
        <dbReference type="EMBL" id="CAD7079308.1"/>
    </source>
</evidence>
<evidence type="ECO:0000256" key="2">
    <source>
        <dbReference type="ARBA" id="ARBA00006459"/>
    </source>
</evidence>
<gene>
    <name evidence="11" type="ORF">HERILL_LOCUS2528</name>
</gene>
<evidence type="ECO:0000256" key="4">
    <source>
        <dbReference type="ARBA" id="ARBA00022692"/>
    </source>
</evidence>
<feature type="transmembrane region" description="Helical" evidence="10">
    <location>
        <begin position="147"/>
        <end position="175"/>
    </location>
</feature>
<evidence type="ECO:0000256" key="8">
    <source>
        <dbReference type="PIRSR" id="PIRSR600175-1"/>
    </source>
</evidence>
<dbReference type="FunCoup" id="A0A7R8YN90">
    <property type="interactions" value="4"/>
</dbReference>
<feature type="transmembrane region" description="Helical" evidence="10">
    <location>
        <begin position="447"/>
        <end position="469"/>
    </location>
</feature>
<keyword evidence="5" id="KW-0769">Symport</keyword>
<dbReference type="PROSITE" id="PS50267">
    <property type="entry name" value="NA_NEUROTRAN_SYMP_3"/>
    <property type="match status" value="1"/>
</dbReference>
<dbReference type="Proteomes" id="UP000594454">
    <property type="component" value="Chromosome 1"/>
</dbReference>
<keyword evidence="3" id="KW-0813">Transport</keyword>
<comment type="similarity">
    <text evidence="2">Belongs to the sodium:neurotransmitter symporter (SNF) (TC 2.A.22) family.</text>
</comment>
<keyword evidence="8" id="KW-0915">Sodium</keyword>
<dbReference type="PRINTS" id="PR00176">
    <property type="entry name" value="NANEUSMPORT"/>
</dbReference>
<dbReference type="InterPro" id="IPR037272">
    <property type="entry name" value="SNS_sf"/>
</dbReference>
<evidence type="ECO:0000313" key="12">
    <source>
        <dbReference type="Proteomes" id="UP000594454"/>
    </source>
</evidence>
<feature type="transmembrane region" description="Helical" evidence="10">
    <location>
        <begin position="520"/>
        <end position="541"/>
    </location>
</feature>
<evidence type="ECO:0000256" key="10">
    <source>
        <dbReference type="SAM" id="Phobius"/>
    </source>
</evidence>
<feature type="transmembrane region" description="Helical" evidence="10">
    <location>
        <begin position="310"/>
        <end position="335"/>
    </location>
</feature>
<feature type="transmembrane region" description="Helical" evidence="10">
    <location>
        <begin position="414"/>
        <end position="435"/>
    </location>
</feature>
<organism evidence="11 12">
    <name type="scientific">Hermetia illucens</name>
    <name type="common">Black soldier fly</name>
    <dbReference type="NCBI Taxonomy" id="343691"/>
    <lineage>
        <taxon>Eukaryota</taxon>
        <taxon>Metazoa</taxon>
        <taxon>Ecdysozoa</taxon>
        <taxon>Arthropoda</taxon>
        <taxon>Hexapoda</taxon>
        <taxon>Insecta</taxon>
        <taxon>Pterygota</taxon>
        <taxon>Neoptera</taxon>
        <taxon>Endopterygota</taxon>
        <taxon>Diptera</taxon>
        <taxon>Brachycera</taxon>
        <taxon>Stratiomyomorpha</taxon>
        <taxon>Stratiomyidae</taxon>
        <taxon>Hermetiinae</taxon>
        <taxon>Hermetia</taxon>
    </lineage>
</organism>
<evidence type="ECO:0000256" key="3">
    <source>
        <dbReference type="ARBA" id="ARBA00022448"/>
    </source>
</evidence>
<dbReference type="InterPro" id="IPR000175">
    <property type="entry name" value="Na/ntran_symport"/>
</dbReference>
<feature type="transmembrane region" description="Helical" evidence="10">
    <location>
        <begin position="265"/>
        <end position="286"/>
    </location>
</feature>
<protein>
    <submittedName>
        <fullName evidence="11">Uncharacterized protein</fullName>
    </submittedName>
</protein>
<evidence type="ECO:0000256" key="5">
    <source>
        <dbReference type="ARBA" id="ARBA00022847"/>
    </source>
</evidence>
<reference evidence="11 12" key="1">
    <citation type="submission" date="2020-11" db="EMBL/GenBank/DDBJ databases">
        <authorList>
            <person name="Wallbank WR R."/>
            <person name="Pardo Diaz C."/>
            <person name="Kozak K."/>
            <person name="Martin S."/>
            <person name="Jiggins C."/>
            <person name="Moest M."/>
            <person name="Warren A I."/>
            <person name="Generalovic N T."/>
            <person name="Byers J.R.P. K."/>
            <person name="Montejo-Kovacevich G."/>
            <person name="Yen C E."/>
        </authorList>
    </citation>
    <scope>NUCLEOTIDE SEQUENCE [LARGE SCALE GENOMIC DNA]</scope>
</reference>
<feature type="transmembrane region" description="Helical" evidence="10">
    <location>
        <begin position="475"/>
        <end position="499"/>
    </location>
</feature>
<dbReference type="PANTHER" id="PTHR11616:SF240">
    <property type="entry name" value="BLOATED TUBULES, ISOFORM B-RELATED"/>
    <property type="match status" value="1"/>
</dbReference>
<name>A0A7R8YN90_HERIL</name>
<dbReference type="Pfam" id="PF00209">
    <property type="entry name" value="SNF"/>
    <property type="match status" value="1"/>
</dbReference>
<evidence type="ECO:0000256" key="7">
    <source>
        <dbReference type="ARBA" id="ARBA00023136"/>
    </source>
</evidence>
<keyword evidence="6 10" id="KW-1133">Transmembrane helix</keyword>
<comment type="subcellular location">
    <subcellularLocation>
        <location evidence="1">Membrane</location>
        <topology evidence="1">Multi-pass membrane protein</topology>
    </subcellularLocation>
</comment>
<dbReference type="GO" id="GO:0005886">
    <property type="term" value="C:plasma membrane"/>
    <property type="evidence" value="ECO:0007669"/>
    <property type="project" value="TreeGrafter"/>
</dbReference>
<feature type="transmembrane region" description="Helical" evidence="10">
    <location>
        <begin position="106"/>
        <end position="127"/>
    </location>
</feature>
<dbReference type="SUPFAM" id="SSF161070">
    <property type="entry name" value="SNF-like"/>
    <property type="match status" value="1"/>
</dbReference>
<feature type="transmembrane region" description="Helical" evidence="10">
    <location>
        <begin position="389"/>
        <end position="408"/>
    </location>
</feature>
<feature type="transmembrane region" description="Helical" evidence="10">
    <location>
        <begin position="347"/>
        <end position="368"/>
    </location>
</feature>
<proteinExistence type="inferred from homology"/>
<feature type="disulfide bond" evidence="9">
    <location>
        <begin position="187"/>
        <end position="196"/>
    </location>
</feature>
<dbReference type="GO" id="GO:0015375">
    <property type="term" value="F:glycine:sodium symporter activity"/>
    <property type="evidence" value="ECO:0007669"/>
    <property type="project" value="TreeGrafter"/>
</dbReference>
<dbReference type="EMBL" id="LR899009">
    <property type="protein sequence ID" value="CAD7079308.1"/>
    <property type="molecule type" value="Genomic_DNA"/>
</dbReference>
<keyword evidence="7 10" id="KW-0472">Membrane</keyword>
<evidence type="ECO:0000256" key="6">
    <source>
        <dbReference type="ARBA" id="ARBA00022989"/>
    </source>
</evidence>
<keyword evidence="4 10" id="KW-0812">Transmembrane</keyword>
<feature type="transmembrane region" description="Helical" evidence="10">
    <location>
        <begin position="236"/>
        <end position="259"/>
    </location>
</feature>
<keyword evidence="8" id="KW-0479">Metal-binding</keyword>
<feature type="binding site" evidence="8">
    <location>
        <position position="89"/>
    </location>
    <ligand>
        <name>Na(+)</name>
        <dbReference type="ChEBI" id="CHEBI:29101"/>
        <label>1</label>
    </ligand>
</feature>
<evidence type="ECO:0000256" key="1">
    <source>
        <dbReference type="ARBA" id="ARBA00004141"/>
    </source>
</evidence>
<dbReference type="AlphaFoldDB" id="A0A7R8YN90"/>
<accession>A0A7R8YN90</accession>
<sequence>MKFAIVGVFASFVVNRSGLKVLYKDSEYFGYSEWIITCGVYWKMAVAENLVNSYDAGEAPFKHDKNRSTWISTNDFALAFIGHSFGLRNFYTFATYLKMDGSIIMLLPYTATLILCVIPIFFIQSFMGQFSSTGYISAFRVSPILKGVGYVITILNFTSLTYYSSVASYPLLLLLRTFTWELPWMSCRNSWNTPNCTQPANHTFDHISRFLLTSPSKEFFDKEVIKMSSRINTFQISWPMVGALFVIWLLTAGCLMNGIVTIGRVLRYATITALTFLVILFIRMLFLPNSMAYFLKFITPSMEAVRSPDAWLVSPVLGALTLGTGWGSIMTLASYNQFKADAEKYSIAIPCIMSLIVVFSGILVHFVGEYLKERNIFNIQVYNEFMYEFFWIGLPYFVGTLEAAQLWFALTYTMLFLCEFSSIVIQTLSITTALFDEYAKLRPFKKHITIGLCSTLFALSSFFATNLGIKLYGPLTFSAAFAQMAIVLIEIIMIVWIYGRKRFQQDFKFMLGRPFPTWKFSIIRFVTPIIVVFMGFIYFIVTFVRLHAFPLGILLTFLIKILPWVIIPAYALYKISTTTGTVKERFRKCFQPNDWYPADPRDRQRYNEMLGSSEVSHQLVEMDNHENHE</sequence>
<dbReference type="PANTHER" id="PTHR11616">
    <property type="entry name" value="SODIUM/CHLORIDE DEPENDENT TRANSPORTER"/>
    <property type="match status" value="1"/>
</dbReference>
<dbReference type="InParanoid" id="A0A7R8YN90"/>
<feature type="binding site" evidence="8">
    <location>
        <position position="422"/>
    </location>
    <ligand>
        <name>Na(+)</name>
        <dbReference type="ChEBI" id="CHEBI:29101"/>
        <label>1</label>
    </ligand>
</feature>
<dbReference type="GO" id="GO:0046872">
    <property type="term" value="F:metal ion binding"/>
    <property type="evidence" value="ECO:0007669"/>
    <property type="project" value="UniProtKB-KW"/>
</dbReference>
<dbReference type="OrthoDB" id="7966043at2759"/>
<feature type="binding site" evidence="8">
    <location>
        <position position="82"/>
    </location>
    <ligand>
        <name>Na(+)</name>
        <dbReference type="ChEBI" id="CHEBI:29101"/>
        <label>1</label>
    </ligand>
</feature>